<evidence type="ECO:0000256" key="3">
    <source>
        <dbReference type="ARBA" id="ARBA00022598"/>
    </source>
</evidence>
<dbReference type="STRING" id="765257.A0A0C9ZA25"/>
<dbReference type="GO" id="GO:0005737">
    <property type="term" value="C:cytoplasm"/>
    <property type="evidence" value="ECO:0007669"/>
    <property type="project" value="TreeGrafter"/>
</dbReference>
<feature type="domain" description="Carrier" evidence="5">
    <location>
        <begin position="1344"/>
        <end position="1417"/>
    </location>
</feature>
<dbReference type="PANTHER" id="PTHR45527">
    <property type="entry name" value="NONRIBOSOMAL PEPTIDE SYNTHETASE"/>
    <property type="match status" value="1"/>
</dbReference>
<feature type="domain" description="Carrier" evidence="5">
    <location>
        <begin position="793"/>
        <end position="870"/>
    </location>
</feature>
<dbReference type="Gene3D" id="3.30.300.30">
    <property type="match status" value="1"/>
</dbReference>
<dbReference type="Pfam" id="PF00501">
    <property type="entry name" value="AMP-binding"/>
    <property type="match status" value="1"/>
</dbReference>
<dbReference type="Proteomes" id="UP000054018">
    <property type="component" value="Unassembled WGS sequence"/>
</dbReference>
<sequence length="2444" mass="269257">MDDPASQSCSNDLGGYRCVALPNLSNTRTHLHSGIKETVTYLDTSCLPQTANLDALSLVAYAYLLGLYCGVTDVLVGLLAPPDGTPFPFRLRWDDQTTWTTAVQSALSAVDRSHDLHLASRSLDQITELEEGESPFIAFFSSSCNENQKMVTRTPLLLCQSKKGQLSLSFALDRMNVSVATTLLRQVVSIIIQTATTPTSHLAVPFSLTGDLSSALEALPPESKASYYSHIPPVHIATDVILPHVESAPSATAVCWYPQLGRPGGNDPSWQSLTYRDLHYGGNRFARFLVQMGLLPEDRVAVCMDRSPMFHVVLFGILRSGGCYVPIDPELPRERRRYIVQDSGSKFVIVSSISHGALGGIESVNVDDLSVQEILLGTTDADMEPPSPHGLAYMLYTSGTTGNPKGCLLTHEGLSEAILALSFSAAHVRMEDIRNGRYLAIASVAFDVHLAEVFVPLSLGMTIVGAPRSQLLENLAEHIDYLEITHVGLVPSLIDATMSAVKENEAGSAIKLRYIASGGEKISNSILDKWGEHPKVRLANFYGPSEVTIGCCARFVDSSTPTSNVGRPFANVSSYVVDRDLNILPRGAVGELVVAGPLVGRGYHRLPDLTAKAFLEWPRTGSWAYRTGDLVRMFPDGTLDIIGRIDAQIKLRGVRIETEGIAAVLRQAARKGLGLPLEAETILTSHPSIANGNAPQLVSFVAWDYQVPVATRRTVKPYIVPFAEGLLEALRAGCENELAAYMRPAHIIPLSWFPLNPNGKADSKVLTQIFKETGFATLIALDHSTVPSAPHHSPAPAIVEKLVSQLSRRLRIHPSLFDIQANLFGYGLDSLTLAQFASNLNKAFDVSVSVADIMQNPSIAGISALIKPASASASRSLGYIERFSEEWLPVIEKVVPQARIDRVRPPLPIQAGVLYHSDSVPTSCVQHVIMKISDAVSNSLLRDAWQTTMHKLEILRTVFFFGSQLVQVVLRSDKCVLPWSEKPPSVDDDDTFCTSFLADEASSLAEDINRLSEVSPLFRLTAYLQQDHRRLVLSIHHSLFDGISLPVVLKVVEDELFHRPSKLVCNLKNLDELLENVHYSETSSPRDFWISRFSDFDWSTYQLKDIPPSSQPQRKEVPVTKSLSAIQGLVASQNVTLQAALTYAFAILLSQYIQCRDDIVFGVIRSGRLIPIDGIEIAPYPMLTVLPVRIRLSSEDCLRRVQEDISAAVAFENLPLSKVQSWIRPGYPMIDTLFAVTTKDETNFEAWHVLHSDLSRPDFPLSVEILLDGKKDTLVIRAAYYECDNIPSAVDRILANFEAILLNILEHEFGTPLLVAIHGDLKRGAKPVQGVAKDSVEEDDVNGTLDLQPLNMAVSEFLGVSPDYLLPTTSLISVGLDSIRAVGLSRFLRQRGYTVTAADILRHPTLRQLTVFARPSGLVREEADDASKDFFQRQLEELRGYVDPLTYKLCAEDEVSLFPTTELQAGMLSQTLATTGQLYFHAFVMTLEPQTDLSRLKIAWDIVVQHLSILRTTFHYVSSAKTWIQACHTAAPCNWAVHVKPIEESLQDSTSMLVANLKASEESALTVPQVYLRLIQGEDTTRLVLLMHHALYDGLSVAKLLEVVERVYLTQSVPVSVQFFDLLPRILLEQHLSTAYWIQRLQHYHPTYFPIHTLRSSLEAVVSSRVVSFNRQQIHKVLCDAGATLQCIGQAVWAKFVAKLTSSLDVIFGHVVSGRSFDGAEDVIGPMLTTVPFRVEFVAGMSNQDLIRQIHQQNVDALSWQHVSLREIQSGTGYENLFHTLFLFQPMAPSHPSKIWKMHTSEEFGVHVQYPLNVEFFELDDGLMVKMACLQTIMDRHRIDTAMEELQDMLGGMINHPEHMAICDGDVTTTIREVVDDIMPTAGAPPEASSPIPPAFAGILSSITGRLVEDFDPSLSLPAIGIDSITAIALGAKCREVGLRVTVADIVSSRCIGDLVSKSRAALETAEVDTTVTATGSTEVSPEEFVKVVNRFPATLQPQIASITHATEGMKWLIGAWQNSGHSRFQHVFAYEVKSTVTLGDVRRGWEALIAYHPILRSTFACTPGGTEPRIVTFSKDIKIPLEEETAEAQADGGLQTLIENKMRTIVSSPIALSAPQTRGVLLSSRQGTYLLLRMHHFQYDAFSLALLLGDLTLLCQGNAPASIPDMAAFLRSFDSSSSRLSEQNAYWKSAIPSSAIPTYFPSLVNQEKCRSSQRTIVTTKTAALGAKALERKAQALDLTLNTILLACWATVQSVYTSRKTVIFGLWHAGRTGSVRGIEKFAFPCMNILPVYVNVPEDLVQSASCLQEDLYRRTTIVQQSGLEDIDTWVTQGRRLPLTNVFVNIFRASQGATDTQVFKHVKVDYYVPEGAALADKSVIDKLPVAHLIKDDLMIDIIIDEKLDAITMSVESAPTLMDEDHAMEVIKTWSIAVDRFLSSGVNKAQT</sequence>
<dbReference type="InterPro" id="IPR000873">
    <property type="entry name" value="AMP-dep_synth/lig_dom"/>
</dbReference>
<dbReference type="InterPro" id="IPR009081">
    <property type="entry name" value="PP-bd_ACP"/>
</dbReference>
<evidence type="ECO:0000313" key="7">
    <source>
        <dbReference type="Proteomes" id="UP000054018"/>
    </source>
</evidence>
<dbReference type="InterPro" id="IPR042099">
    <property type="entry name" value="ANL_N_sf"/>
</dbReference>
<organism evidence="6 7">
    <name type="scientific">Pisolithus microcarpus 441</name>
    <dbReference type="NCBI Taxonomy" id="765257"/>
    <lineage>
        <taxon>Eukaryota</taxon>
        <taxon>Fungi</taxon>
        <taxon>Dikarya</taxon>
        <taxon>Basidiomycota</taxon>
        <taxon>Agaricomycotina</taxon>
        <taxon>Agaricomycetes</taxon>
        <taxon>Agaricomycetidae</taxon>
        <taxon>Boletales</taxon>
        <taxon>Sclerodermatineae</taxon>
        <taxon>Pisolithaceae</taxon>
        <taxon>Pisolithus</taxon>
    </lineage>
</organism>
<dbReference type="PROSITE" id="PS00455">
    <property type="entry name" value="AMP_BINDING"/>
    <property type="match status" value="1"/>
</dbReference>
<dbReference type="Gene3D" id="3.40.50.12780">
    <property type="entry name" value="N-terminal domain of ligase-like"/>
    <property type="match status" value="1"/>
</dbReference>
<dbReference type="GO" id="GO:0016874">
    <property type="term" value="F:ligase activity"/>
    <property type="evidence" value="ECO:0007669"/>
    <property type="project" value="UniProtKB-KW"/>
</dbReference>
<dbReference type="InterPro" id="IPR036736">
    <property type="entry name" value="ACP-like_sf"/>
</dbReference>
<dbReference type="PROSITE" id="PS50075">
    <property type="entry name" value="CARRIER"/>
    <property type="match status" value="2"/>
</dbReference>
<dbReference type="InterPro" id="IPR020806">
    <property type="entry name" value="PKS_PP-bd"/>
</dbReference>
<reference evidence="6 7" key="1">
    <citation type="submission" date="2014-04" db="EMBL/GenBank/DDBJ databases">
        <authorList>
            <consortium name="DOE Joint Genome Institute"/>
            <person name="Kuo A."/>
            <person name="Kohler A."/>
            <person name="Costa M.D."/>
            <person name="Nagy L.G."/>
            <person name="Floudas D."/>
            <person name="Copeland A."/>
            <person name="Barry K.W."/>
            <person name="Cichocki N."/>
            <person name="Veneault-Fourrey C."/>
            <person name="LaButti K."/>
            <person name="Lindquist E.A."/>
            <person name="Lipzen A."/>
            <person name="Lundell T."/>
            <person name="Morin E."/>
            <person name="Murat C."/>
            <person name="Sun H."/>
            <person name="Tunlid A."/>
            <person name="Henrissat B."/>
            <person name="Grigoriev I.V."/>
            <person name="Hibbett D.S."/>
            <person name="Martin F."/>
            <person name="Nordberg H.P."/>
            <person name="Cantor M.N."/>
            <person name="Hua S.X."/>
        </authorList>
    </citation>
    <scope>NUCLEOTIDE SEQUENCE [LARGE SCALE GENOMIC DNA]</scope>
    <source>
        <strain evidence="6 7">441</strain>
    </source>
</reference>
<keyword evidence="2" id="KW-0597">Phosphoprotein</keyword>
<dbReference type="InterPro" id="IPR001242">
    <property type="entry name" value="Condensation_dom"/>
</dbReference>
<dbReference type="InterPro" id="IPR006162">
    <property type="entry name" value="Ppantetheine_attach_site"/>
</dbReference>
<dbReference type="GO" id="GO:0044550">
    <property type="term" value="P:secondary metabolite biosynthetic process"/>
    <property type="evidence" value="ECO:0007669"/>
    <property type="project" value="TreeGrafter"/>
</dbReference>
<dbReference type="SUPFAM" id="SSF47336">
    <property type="entry name" value="ACP-like"/>
    <property type="match status" value="3"/>
</dbReference>
<gene>
    <name evidence="6" type="ORF">PISMIDRAFT_629515</name>
</gene>
<dbReference type="EMBL" id="KN833786">
    <property type="protein sequence ID" value="KIK19337.1"/>
    <property type="molecule type" value="Genomic_DNA"/>
</dbReference>
<keyword evidence="7" id="KW-1185">Reference proteome</keyword>
<dbReference type="Gene3D" id="3.30.559.30">
    <property type="entry name" value="Nonribosomal peptide synthetase, condensation domain"/>
    <property type="match status" value="3"/>
</dbReference>
<dbReference type="Pfam" id="PF00668">
    <property type="entry name" value="Condensation"/>
    <property type="match status" value="3"/>
</dbReference>
<keyword evidence="1" id="KW-0596">Phosphopantetheine</keyword>
<dbReference type="SUPFAM" id="SSF56801">
    <property type="entry name" value="Acetyl-CoA synthetase-like"/>
    <property type="match status" value="1"/>
</dbReference>
<dbReference type="PANTHER" id="PTHR45527:SF1">
    <property type="entry name" value="FATTY ACID SYNTHASE"/>
    <property type="match status" value="1"/>
</dbReference>
<protein>
    <recommendedName>
        <fullName evidence="5">Carrier domain-containing protein</fullName>
    </recommendedName>
</protein>
<dbReference type="OrthoDB" id="408177at2759"/>
<dbReference type="Gene3D" id="1.10.1200.10">
    <property type="entry name" value="ACP-like"/>
    <property type="match status" value="2"/>
</dbReference>
<accession>A0A0C9ZA25</accession>
<dbReference type="SMART" id="SM00823">
    <property type="entry name" value="PKS_PP"/>
    <property type="match status" value="2"/>
</dbReference>
<evidence type="ECO:0000256" key="2">
    <source>
        <dbReference type="ARBA" id="ARBA00022553"/>
    </source>
</evidence>
<keyword evidence="3" id="KW-0436">Ligase</keyword>
<dbReference type="InterPro" id="IPR020845">
    <property type="entry name" value="AMP-binding_CS"/>
</dbReference>
<evidence type="ECO:0000313" key="6">
    <source>
        <dbReference type="EMBL" id="KIK19337.1"/>
    </source>
</evidence>
<name>A0A0C9ZA25_9AGAM</name>
<dbReference type="InterPro" id="IPR045851">
    <property type="entry name" value="AMP-bd_C_sf"/>
</dbReference>
<dbReference type="PROSITE" id="PS00012">
    <property type="entry name" value="PHOSPHOPANTETHEINE"/>
    <property type="match status" value="1"/>
</dbReference>
<dbReference type="HOGENOM" id="CLU_000092_0_0_1"/>
<dbReference type="Gene3D" id="3.30.559.10">
    <property type="entry name" value="Chloramphenicol acetyltransferase-like domain"/>
    <property type="match status" value="3"/>
</dbReference>
<proteinExistence type="predicted"/>
<dbReference type="GO" id="GO:0043041">
    <property type="term" value="P:amino acid activation for nonribosomal peptide biosynthetic process"/>
    <property type="evidence" value="ECO:0007669"/>
    <property type="project" value="TreeGrafter"/>
</dbReference>
<dbReference type="SUPFAM" id="SSF52777">
    <property type="entry name" value="CoA-dependent acyltransferases"/>
    <property type="match status" value="6"/>
</dbReference>
<dbReference type="InterPro" id="IPR023213">
    <property type="entry name" value="CAT-like_dom_sf"/>
</dbReference>
<reference evidence="7" key="2">
    <citation type="submission" date="2015-01" db="EMBL/GenBank/DDBJ databases">
        <title>Evolutionary Origins and Diversification of the Mycorrhizal Mutualists.</title>
        <authorList>
            <consortium name="DOE Joint Genome Institute"/>
            <consortium name="Mycorrhizal Genomics Consortium"/>
            <person name="Kohler A."/>
            <person name="Kuo A."/>
            <person name="Nagy L.G."/>
            <person name="Floudas D."/>
            <person name="Copeland A."/>
            <person name="Barry K.W."/>
            <person name="Cichocki N."/>
            <person name="Veneault-Fourrey C."/>
            <person name="LaButti K."/>
            <person name="Lindquist E.A."/>
            <person name="Lipzen A."/>
            <person name="Lundell T."/>
            <person name="Morin E."/>
            <person name="Murat C."/>
            <person name="Riley R."/>
            <person name="Ohm R."/>
            <person name="Sun H."/>
            <person name="Tunlid A."/>
            <person name="Henrissat B."/>
            <person name="Grigoriev I.V."/>
            <person name="Hibbett D.S."/>
            <person name="Martin F."/>
        </authorList>
    </citation>
    <scope>NUCLEOTIDE SEQUENCE [LARGE SCALE GENOMIC DNA]</scope>
    <source>
        <strain evidence="7">441</strain>
    </source>
</reference>
<evidence type="ECO:0000259" key="5">
    <source>
        <dbReference type="PROSITE" id="PS50075"/>
    </source>
</evidence>
<keyword evidence="4" id="KW-0511">Multifunctional enzyme</keyword>
<dbReference type="InterPro" id="IPR010071">
    <property type="entry name" value="AA_adenyl_dom"/>
</dbReference>
<dbReference type="GO" id="GO:0031177">
    <property type="term" value="F:phosphopantetheine binding"/>
    <property type="evidence" value="ECO:0007669"/>
    <property type="project" value="InterPro"/>
</dbReference>
<evidence type="ECO:0000256" key="4">
    <source>
        <dbReference type="ARBA" id="ARBA00023268"/>
    </source>
</evidence>
<dbReference type="Pfam" id="PF00550">
    <property type="entry name" value="PP-binding"/>
    <property type="match status" value="3"/>
</dbReference>
<dbReference type="NCBIfam" id="TIGR01733">
    <property type="entry name" value="AA-adenyl-dom"/>
    <property type="match status" value="1"/>
</dbReference>
<evidence type="ECO:0000256" key="1">
    <source>
        <dbReference type="ARBA" id="ARBA00022450"/>
    </source>
</evidence>